<dbReference type="Proteomes" id="UP000007102">
    <property type="component" value="Chromosome"/>
</dbReference>
<proteinExistence type="predicted"/>
<dbReference type="HOGENOM" id="CLU_056881_0_0_0"/>
<dbReference type="InterPro" id="IPR018977">
    <property type="entry name" value="NurA_domain"/>
</dbReference>
<dbReference type="eggNOG" id="COG1630">
    <property type="taxonomic scope" value="Bacteria"/>
</dbReference>
<reference evidence="2 3" key="1">
    <citation type="journal article" date="2011" name="Stand. Genomic Sci.">
        <title>Complete genome sequence of the thermophilic sulfur-reducer Desulfurobacterium thermolithotrophum type strain (BSA(T)) from a deep-sea hydrothermal vent.</title>
        <authorList>
            <person name="Goker M."/>
            <person name="Daligault H."/>
            <person name="Mwirichia R."/>
            <person name="Lapidus A."/>
            <person name="Lucas S."/>
            <person name="Deshpande S."/>
            <person name="Pagani I."/>
            <person name="Tapia R."/>
            <person name="Cheng J.F."/>
            <person name="Goodwin L."/>
            <person name="Pitluck S."/>
            <person name="Liolios K."/>
            <person name="Ivanova N."/>
            <person name="Mavromatis K."/>
            <person name="Mikhailova N."/>
            <person name="Pati A."/>
            <person name="Chen A."/>
            <person name="Palaniappan K."/>
            <person name="Han C."/>
            <person name="Land M."/>
            <person name="Hauser L."/>
            <person name="Pan C."/>
            <person name="Brambilla E.M."/>
            <person name="Rohde M."/>
            <person name="Spring S."/>
            <person name="Sikorski J."/>
            <person name="Wirth R."/>
            <person name="Detter J.C."/>
            <person name="Woyke T."/>
            <person name="Bristow J."/>
            <person name="Eisen J.A."/>
            <person name="Markowitz V."/>
            <person name="Hugenholtz P."/>
            <person name="Kyrpides N.C."/>
            <person name="Klenk H.P."/>
        </authorList>
    </citation>
    <scope>NUCLEOTIDE SEQUENCE [LARGE SCALE GENOMIC DNA]</scope>
    <source>
        <strain evidence="3">DSM 11699 / BSA</strain>
    </source>
</reference>
<evidence type="ECO:0000313" key="3">
    <source>
        <dbReference type="Proteomes" id="UP000007102"/>
    </source>
</evidence>
<organism evidence="2 3">
    <name type="scientific">Desulfurobacterium thermolithotrophum (strain DSM 11699 / BSA)</name>
    <dbReference type="NCBI Taxonomy" id="868864"/>
    <lineage>
        <taxon>Bacteria</taxon>
        <taxon>Pseudomonadati</taxon>
        <taxon>Aquificota</taxon>
        <taxon>Aquificia</taxon>
        <taxon>Desulfurobacteriales</taxon>
        <taxon>Desulfurobacteriaceae</taxon>
        <taxon>Desulfurobacterium</taxon>
    </lineage>
</organism>
<accession>F0S306</accession>
<evidence type="ECO:0000259" key="1">
    <source>
        <dbReference type="SMART" id="SM00933"/>
    </source>
</evidence>
<sequence length="352" mass="40575">MGIKKFLIKTAYQRRECLKISRQEIKRFQEAVKEIWVHFNPEPEIPDCISAVDGSRNRKEFAGYILYAVGAGSVSFRKGKLSNEENYLVDVDILKPEEYSDARLRILMGILEIKEALKTAEKVSYVFIDGSIIGSIIRPTVFSYEIEVEIKKEVEKLFKELVKNFSLSKIDSKNFYSKIENFATGKAFPVAAGYLEYLEYLYSLYLLLENFSKKIVAISKRSDSRNYDLDTILPDITVLNYLNLSVGFSKPVSLEIQKEKKFSFPKPFEKELRKFSFKSYFVKLPKGAGVYKIETQVEPETLFPILKYFSIRGYPYPLKAIHEKVKITNKDMEDIISILKIKGITGREGLGE</sequence>
<protein>
    <submittedName>
        <fullName evidence="2">NurA domain-containing protein</fullName>
    </submittedName>
</protein>
<feature type="domain" description="NurA" evidence="1">
    <location>
        <begin position="47"/>
        <end position="327"/>
    </location>
</feature>
<evidence type="ECO:0000313" key="2">
    <source>
        <dbReference type="EMBL" id="ADY73228.1"/>
    </source>
</evidence>
<keyword evidence="3" id="KW-1185">Reference proteome</keyword>
<dbReference type="EMBL" id="CP002543">
    <property type="protein sequence ID" value="ADY73228.1"/>
    <property type="molecule type" value="Genomic_DNA"/>
</dbReference>
<name>F0S306_DESTD</name>
<reference evidence="3" key="2">
    <citation type="submission" date="2011-02" db="EMBL/GenBank/DDBJ databases">
        <title>The complete genome of Desulfurobacterium thermolithotrophum DSM 11699.</title>
        <authorList>
            <consortium name="US DOE Joint Genome Institute (JGI-PGF)"/>
            <person name="Lucas S."/>
            <person name="Copeland A."/>
            <person name="Lapidus A."/>
            <person name="Bruce D."/>
            <person name="Goodwin L."/>
            <person name="Pitluck S."/>
            <person name="Kyrpides N."/>
            <person name="Mavromatis K."/>
            <person name="Pagani I."/>
            <person name="Ivanova N."/>
            <person name="Mikhailova N."/>
            <person name="Daligault H."/>
            <person name="Detter J.C."/>
            <person name="Tapia R."/>
            <person name="Han C."/>
            <person name="Land M."/>
            <person name="Hauser L."/>
            <person name="Markowitz V."/>
            <person name="Cheng J.-F."/>
            <person name="Hugenholtz P."/>
            <person name="Woyke T."/>
            <person name="Wu D."/>
            <person name="Spring S."/>
            <person name="Brambilla E."/>
            <person name="Klenk H.-P."/>
            <person name="Eisen J.A."/>
        </authorList>
    </citation>
    <scope>NUCLEOTIDE SEQUENCE [LARGE SCALE GENOMIC DNA]</scope>
    <source>
        <strain evidence="3">DSM 11699 / BSA</strain>
    </source>
</reference>
<dbReference type="RefSeq" id="WP_013638186.1">
    <property type="nucleotide sequence ID" value="NC_015185.1"/>
</dbReference>
<dbReference type="STRING" id="868864.Dester_0577"/>
<dbReference type="SMART" id="SM00933">
    <property type="entry name" value="NurA"/>
    <property type="match status" value="1"/>
</dbReference>
<dbReference type="AlphaFoldDB" id="F0S306"/>
<gene>
    <name evidence="2" type="ordered locus">Dester_0577</name>
</gene>
<dbReference type="Pfam" id="PF09376">
    <property type="entry name" value="NurA"/>
    <property type="match status" value="1"/>
</dbReference>
<dbReference type="InParanoid" id="F0S306"/>
<dbReference type="KEGG" id="dte:Dester_0577"/>